<dbReference type="AlphaFoldDB" id="A0A078A842"/>
<name>A0A078A842_STYLE</name>
<evidence type="ECO:0000313" key="3">
    <source>
        <dbReference type="Proteomes" id="UP000039865"/>
    </source>
</evidence>
<keyword evidence="1" id="KW-0472">Membrane</keyword>
<keyword evidence="1" id="KW-1133">Transmembrane helix</keyword>
<keyword evidence="1" id="KW-0812">Transmembrane</keyword>
<dbReference type="PANTHER" id="PTHR11319:SF35">
    <property type="entry name" value="OUTER MEMBRANE PROTEIN PMPC-RELATED"/>
    <property type="match status" value="1"/>
</dbReference>
<organism evidence="2 3">
    <name type="scientific">Stylonychia lemnae</name>
    <name type="common">Ciliate</name>
    <dbReference type="NCBI Taxonomy" id="5949"/>
    <lineage>
        <taxon>Eukaryota</taxon>
        <taxon>Sar</taxon>
        <taxon>Alveolata</taxon>
        <taxon>Ciliophora</taxon>
        <taxon>Intramacronucleata</taxon>
        <taxon>Spirotrichea</taxon>
        <taxon>Stichotrichia</taxon>
        <taxon>Sporadotrichida</taxon>
        <taxon>Oxytrichidae</taxon>
        <taxon>Stylonychinae</taxon>
        <taxon>Stylonychia</taxon>
    </lineage>
</organism>
<dbReference type="OMA" id="NINYCRE"/>
<reference evidence="2 3" key="1">
    <citation type="submission" date="2014-06" db="EMBL/GenBank/DDBJ databases">
        <authorList>
            <person name="Swart Estienne"/>
        </authorList>
    </citation>
    <scope>NUCLEOTIDE SEQUENCE [LARGE SCALE GENOMIC DNA]</scope>
    <source>
        <strain evidence="2 3">130c</strain>
    </source>
</reference>
<protein>
    <recommendedName>
        <fullName evidence="4">Transmembrane protein</fullName>
    </recommendedName>
</protein>
<proteinExistence type="predicted"/>
<dbReference type="InParanoid" id="A0A078A842"/>
<keyword evidence="3" id="KW-1185">Reference proteome</keyword>
<dbReference type="PANTHER" id="PTHR11319">
    <property type="entry name" value="G PROTEIN-COUPLED RECEPTOR-RELATED"/>
    <property type="match status" value="1"/>
</dbReference>
<accession>A0A078A842</accession>
<sequence>MIQNLYLIVKNSQFINSSASENGGSIFSNDANVQIYNSTFKNGLSNQSGGSIYLQCQLSSGCDYVIQNNSFINNSAKFKGGAILYDLNRPFDLKENLYYNNSAKYGQNIASYPYQIKILNQDLDFLKSITSDEFLSNKLLIALVDQDDQIVDDDNQKSIQISSHDDDLSLSGITSLTSNNGIFEINQLKIIGEPSNSYKIQLSSSSIDQTKIDFKTNGLSADFMLDIKIRDCKQGEIKSEKKCYECPKGSYSLSTKDKICQACPQNIKCDGGARIILEPNYWRSNTNTTQIYKCPKNEVCLGGYDSACQTGYHGKLCTQCIQDSQDDYYARSGLYDCSKCLSFSNQVTILVAILGGLATYIVYILQTSIILFGYLCYPIISQNSFSLLSCITFEDAMEKKRKIVNQQNDD</sequence>
<dbReference type="InterPro" id="IPR011050">
    <property type="entry name" value="Pectin_lyase_fold/virulence"/>
</dbReference>
<dbReference type="Proteomes" id="UP000039865">
    <property type="component" value="Unassembled WGS sequence"/>
</dbReference>
<feature type="transmembrane region" description="Helical" evidence="1">
    <location>
        <begin position="347"/>
        <end position="377"/>
    </location>
</feature>
<dbReference type="SUPFAM" id="SSF51126">
    <property type="entry name" value="Pectin lyase-like"/>
    <property type="match status" value="1"/>
</dbReference>
<evidence type="ECO:0000256" key="1">
    <source>
        <dbReference type="SAM" id="Phobius"/>
    </source>
</evidence>
<dbReference type="OrthoDB" id="300476at2759"/>
<dbReference type="EMBL" id="CCKQ01007086">
    <property type="protein sequence ID" value="CDW78425.1"/>
    <property type="molecule type" value="Genomic_DNA"/>
</dbReference>
<evidence type="ECO:0008006" key="4">
    <source>
        <dbReference type="Google" id="ProtNLM"/>
    </source>
</evidence>
<gene>
    <name evidence="2" type="primary">Contig15058.g16046</name>
    <name evidence="2" type="ORF">STYLEM_7402</name>
</gene>
<evidence type="ECO:0000313" key="2">
    <source>
        <dbReference type="EMBL" id="CDW78425.1"/>
    </source>
</evidence>